<dbReference type="InterPro" id="IPR046347">
    <property type="entry name" value="bZIP_sf"/>
</dbReference>
<dbReference type="PROSITE" id="PS00036">
    <property type="entry name" value="BZIP_BASIC"/>
    <property type="match status" value="1"/>
</dbReference>
<dbReference type="PANTHER" id="PTHR46391:SF35">
    <property type="entry name" value="BASIC LEUCINE ZIPPER 34-LIKE ISOFORM X1"/>
    <property type="match status" value="1"/>
</dbReference>
<sequence>MAGPNMGLGSYADFENAIYRMQPLPLMDGHGPSRHNDTGGGQPDLDDEQLFHIFMDLDMPGVDMSQAAGPTTNSSDALPAGLGRSGTAAARDAMESEDEEDADDGKCSERGGRARGSGGRSTRSRRRAGKAKDEADLSSDDDEDASGRGGSCGSNKRVMANRQSAQRSRMRKLQFISDLEANVQSLENDIKSMNPMHSALRQKHADLVSQHDEMRKHAVTLVHKCRQAETVNAALERECSRMRSLHPELASRGYGQMSRYGYGEGGGGGRYNGLQSVGSAPTRPFDRYGSSGGMQGGALAAEASAEPCAYVSSAGVLQVSMAPMAGGQSMKQHTSMQHRPSSAPLQQMGYGQGYEGGNTYSTMYMHGPEPVQY</sequence>
<gene>
    <name evidence="6" type="ORF">WJX75_009350</name>
</gene>
<dbReference type="Pfam" id="PF00170">
    <property type="entry name" value="bZIP_1"/>
    <property type="match status" value="1"/>
</dbReference>
<protein>
    <recommendedName>
        <fullName evidence="5">BZIP domain-containing protein</fullName>
    </recommendedName>
</protein>
<dbReference type="Proteomes" id="UP001491310">
    <property type="component" value="Unassembled WGS sequence"/>
</dbReference>
<keyword evidence="3" id="KW-0539">Nucleus</keyword>
<dbReference type="CDD" id="cd14703">
    <property type="entry name" value="bZIP_plant_RF2"/>
    <property type="match status" value="1"/>
</dbReference>
<name>A0ABR2YZX7_9CHLO</name>
<feature type="region of interest" description="Disordered" evidence="4">
    <location>
        <begin position="62"/>
        <end position="169"/>
    </location>
</feature>
<evidence type="ECO:0000313" key="7">
    <source>
        <dbReference type="Proteomes" id="UP001491310"/>
    </source>
</evidence>
<dbReference type="PANTHER" id="PTHR46391">
    <property type="entry name" value="BASIC LEUCINE ZIPPER 34"/>
    <property type="match status" value="1"/>
</dbReference>
<evidence type="ECO:0000256" key="3">
    <source>
        <dbReference type="ARBA" id="ARBA00023242"/>
    </source>
</evidence>
<accession>A0ABR2YZX7</accession>
<proteinExistence type="predicted"/>
<dbReference type="InterPro" id="IPR052483">
    <property type="entry name" value="bZIP_transcription_regulators"/>
</dbReference>
<evidence type="ECO:0000313" key="6">
    <source>
        <dbReference type="EMBL" id="KAK9916971.1"/>
    </source>
</evidence>
<keyword evidence="2" id="KW-0804">Transcription</keyword>
<dbReference type="SUPFAM" id="SSF57959">
    <property type="entry name" value="Leucine zipper domain"/>
    <property type="match status" value="1"/>
</dbReference>
<dbReference type="InterPro" id="IPR044759">
    <property type="entry name" value="bZIP_RF2"/>
</dbReference>
<dbReference type="InterPro" id="IPR004827">
    <property type="entry name" value="bZIP"/>
</dbReference>
<evidence type="ECO:0000256" key="4">
    <source>
        <dbReference type="SAM" id="MobiDB-lite"/>
    </source>
</evidence>
<reference evidence="6 7" key="1">
    <citation type="journal article" date="2024" name="Nat. Commun.">
        <title>Phylogenomics reveals the evolutionary origins of lichenization in chlorophyte algae.</title>
        <authorList>
            <person name="Puginier C."/>
            <person name="Libourel C."/>
            <person name="Otte J."/>
            <person name="Skaloud P."/>
            <person name="Haon M."/>
            <person name="Grisel S."/>
            <person name="Petersen M."/>
            <person name="Berrin J.G."/>
            <person name="Delaux P.M."/>
            <person name="Dal Grande F."/>
            <person name="Keller J."/>
        </authorList>
    </citation>
    <scope>NUCLEOTIDE SEQUENCE [LARGE SCALE GENOMIC DNA]</scope>
    <source>
        <strain evidence="6 7">SAG 216-7</strain>
    </source>
</reference>
<dbReference type="EMBL" id="JALJOT010000003">
    <property type="protein sequence ID" value="KAK9916971.1"/>
    <property type="molecule type" value="Genomic_DNA"/>
</dbReference>
<evidence type="ECO:0000259" key="5">
    <source>
        <dbReference type="PROSITE" id="PS00036"/>
    </source>
</evidence>
<dbReference type="SMART" id="SM00338">
    <property type="entry name" value="BRLZ"/>
    <property type="match status" value="1"/>
</dbReference>
<keyword evidence="7" id="KW-1185">Reference proteome</keyword>
<evidence type="ECO:0000256" key="1">
    <source>
        <dbReference type="ARBA" id="ARBA00023015"/>
    </source>
</evidence>
<evidence type="ECO:0000256" key="2">
    <source>
        <dbReference type="ARBA" id="ARBA00023163"/>
    </source>
</evidence>
<keyword evidence="1" id="KW-0805">Transcription regulation</keyword>
<dbReference type="Gene3D" id="1.20.5.170">
    <property type="match status" value="1"/>
</dbReference>
<organism evidence="6 7">
    <name type="scientific">Coccomyxa subellipsoidea</name>
    <dbReference type="NCBI Taxonomy" id="248742"/>
    <lineage>
        <taxon>Eukaryota</taxon>
        <taxon>Viridiplantae</taxon>
        <taxon>Chlorophyta</taxon>
        <taxon>core chlorophytes</taxon>
        <taxon>Trebouxiophyceae</taxon>
        <taxon>Trebouxiophyceae incertae sedis</taxon>
        <taxon>Coccomyxaceae</taxon>
        <taxon>Coccomyxa</taxon>
    </lineage>
</organism>
<feature type="domain" description="BZIP" evidence="5">
    <location>
        <begin position="156"/>
        <end position="171"/>
    </location>
</feature>
<comment type="caution">
    <text evidence="6">The sequence shown here is derived from an EMBL/GenBank/DDBJ whole genome shotgun (WGS) entry which is preliminary data.</text>
</comment>
<feature type="region of interest" description="Disordered" evidence="4">
    <location>
        <begin position="25"/>
        <end position="46"/>
    </location>
</feature>